<sequence length="158" mass="17311">MASFLLRPTFLAGLGATSVIFAPMLLRPQQQLFRPYRMDASPTPLTDTFRNFPTRDSQTPVVQNGGFNPQALKQVSAGSIFGLLGGLAISVFSKPLALIIGLLVFGVQFIESRGIHLIPYERIQRNFKSTNVRSLIQDNVAFKLSFGATFALAAFANF</sequence>
<dbReference type="GO" id="GO:0016020">
    <property type="term" value="C:membrane"/>
    <property type="evidence" value="ECO:0007669"/>
    <property type="project" value="UniProtKB-SubCell"/>
</dbReference>
<feature type="transmembrane region" description="Helical" evidence="6">
    <location>
        <begin position="75"/>
        <end position="92"/>
    </location>
</feature>
<dbReference type="OrthoDB" id="3990500at2759"/>
<proteinExistence type="inferred from homology"/>
<evidence type="ECO:0000256" key="2">
    <source>
        <dbReference type="ARBA" id="ARBA00009160"/>
    </source>
</evidence>
<reference evidence="7" key="1">
    <citation type="journal article" date="2020" name="Stud. Mycol.">
        <title>101 Dothideomycetes genomes: a test case for predicting lifestyles and emergence of pathogens.</title>
        <authorList>
            <person name="Haridas S."/>
            <person name="Albert R."/>
            <person name="Binder M."/>
            <person name="Bloem J."/>
            <person name="Labutti K."/>
            <person name="Salamov A."/>
            <person name="Andreopoulos B."/>
            <person name="Baker S."/>
            <person name="Barry K."/>
            <person name="Bills G."/>
            <person name="Bluhm B."/>
            <person name="Cannon C."/>
            <person name="Castanera R."/>
            <person name="Culley D."/>
            <person name="Daum C."/>
            <person name="Ezra D."/>
            <person name="Gonzalez J."/>
            <person name="Henrissat B."/>
            <person name="Kuo A."/>
            <person name="Liang C."/>
            <person name="Lipzen A."/>
            <person name="Lutzoni F."/>
            <person name="Magnuson J."/>
            <person name="Mondo S."/>
            <person name="Nolan M."/>
            <person name="Ohm R."/>
            <person name="Pangilinan J."/>
            <person name="Park H.-J."/>
            <person name="Ramirez L."/>
            <person name="Alfaro M."/>
            <person name="Sun H."/>
            <person name="Tritt A."/>
            <person name="Yoshinaga Y."/>
            <person name="Zwiers L.-H."/>
            <person name="Turgeon B."/>
            <person name="Goodwin S."/>
            <person name="Spatafora J."/>
            <person name="Crous P."/>
            <person name="Grigoriev I."/>
        </authorList>
    </citation>
    <scope>NUCLEOTIDE SEQUENCE</scope>
    <source>
        <strain evidence="7">CBS 269.34</strain>
    </source>
</reference>
<protein>
    <recommendedName>
        <fullName evidence="9">FUN14-domain-containing protein</fullName>
    </recommendedName>
</protein>
<dbReference type="EMBL" id="MU004197">
    <property type="protein sequence ID" value="KAF2490396.1"/>
    <property type="molecule type" value="Genomic_DNA"/>
</dbReference>
<feature type="transmembrane region" description="Helical" evidence="6">
    <location>
        <begin position="140"/>
        <end position="156"/>
    </location>
</feature>
<evidence type="ECO:0000256" key="1">
    <source>
        <dbReference type="ARBA" id="ARBA00004370"/>
    </source>
</evidence>
<evidence type="ECO:0000256" key="5">
    <source>
        <dbReference type="ARBA" id="ARBA00023136"/>
    </source>
</evidence>
<evidence type="ECO:0000313" key="8">
    <source>
        <dbReference type="Proteomes" id="UP000799750"/>
    </source>
</evidence>
<evidence type="ECO:0000256" key="6">
    <source>
        <dbReference type="SAM" id="Phobius"/>
    </source>
</evidence>
<name>A0A6A6QEE8_9PEZI</name>
<dbReference type="AlphaFoldDB" id="A0A6A6QEE8"/>
<comment type="similarity">
    <text evidence="2">Belongs to the FUN14 family.</text>
</comment>
<comment type="subcellular location">
    <subcellularLocation>
        <location evidence="1">Membrane</location>
    </subcellularLocation>
</comment>
<gene>
    <name evidence="7" type="ORF">BU16DRAFT_530887</name>
</gene>
<dbReference type="Proteomes" id="UP000799750">
    <property type="component" value="Unassembled WGS sequence"/>
</dbReference>
<keyword evidence="5 6" id="KW-0472">Membrane</keyword>
<keyword evidence="4 6" id="KW-1133">Transmembrane helix</keyword>
<dbReference type="Pfam" id="PF04930">
    <property type="entry name" value="FUN14"/>
    <property type="match status" value="1"/>
</dbReference>
<evidence type="ECO:0008006" key="9">
    <source>
        <dbReference type="Google" id="ProtNLM"/>
    </source>
</evidence>
<feature type="transmembrane region" description="Helical" evidence="6">
    <location>
        <begin position="6"/>
        <end position="26"/>
    </location>
</feature>
<feature type="transmembrane region" description="Helical" evidence="6">
    <location>
        <begin position="98"/>
        <end position="119"/>
    </location>
</feature>
<keyword evidence="8" id="KW-1185">Reference proteome</keyword>
<keyword evidence="3 6" id="KW-0812">Transmembrane</keyword>
<evidence type="ECO:0000256" key="4">
    <source>
        <dbReference type="ARBA" id="ARBA00022989"/>
    </source>
</evidence>
<dbReference type="InterPro" id="IPR007014">
    <property type="entry name" value="FUN14"/>
</dbReference>
<accession>A0A6A6QEE8</accession>
<evidence type="ECO:0000313" key="7">
    <source>
        <dbReference type="EMBL" id="KAF2490396.1"/>
    </source>
</evidence>
<evidence type="ECO:0000256" key="3">
    <source>
        <dbReference type="ARBA" id="ARBA00022692"/>
    </source>
</evidence>
<organism evidence="7 8">
    <name type="scientific">Lophium mytilinum</name>
    <dbReference type="NCBI Taxonomy" id="390894"/>
    <lineage>
        <taxon>Eukaryota</taxon>
        <taxon>Fungi</taxon>
        <taxon>Dikarya</taxon>
        <taxon>Ascomycota</taxon>
        <taxon>Pezizomycotina</taxon>
        <taxon>Dothideomycetes</taxon>
        <taxon>Pleosporomycetidae</taxon>
        <taxon>Mytilinidiales</taxon>
        <taxon>Mytilinidiaceae</taxon>
        <taxon>Lophium</taxon>
    </lineage>
</organism>